<proteinExistence type="predicted"/>
<dbReference type="InterPro" id="IPR010679">
    <property type="entry name" value="DUF1254"/>
</dbReference>
<evidence type="ECO:0000259" key="2">
    <source>
        <dbReference type="Pfam" id="PF06863"/>
    </source>
</evidence>
<sequence length="179" mass="18273">MPSGVVRRCAQRRPQLGSLGQVAAVAAQVDRGAEGGIVAIVRISGLVAARVFPDALPGGEQELGALAVRGAVAAAAVGVGEDGGVTSGSRAVPGSSARRRGPSKGAASFTEVVSPHADTLHVRYRFWMVPILDAWSDACAVVGRRENGPSAGPFLIFRPSWSGATPPGLILLKSPTVMN</sequence>
<organism evidence="3 4">
    <name type="scientific">Streptomyces dubilierae</name>
    <dbReference type="NCBI Taxonomy" id="3075533"/>
    <lineage>
        <taxon>Bacteria</taxon>
        <taxon>Bacillati</taxon>
        <taxon>Actinomycetota</taxon>
        <taxon>Actinomycetes</taxon>
        <taxon>Kitasatosporales</taxon>
        <taxon>Streptomycetaceae</taxon>
        <taxon>Streptomyces</taxon>
    </lineage>
</organism>
<feature type="domain" description="DUF1254" evidence="2">
    <location>
        <begin position="124"/>
        <end position="176"/>
    </location>
</feature>
<dbReference type="Proteomes" id="UP001183586">
    <property type="component" value="Unassembled WGS sequence"/>
</dbReference>
<reference evidence="4" key="1">
    <citation type="submission" date="2023-07" db="EMBL/GenBank/DDBJ databases">
        <title>30 novel species of actinomycetes from the DSMZ collection.</title>
        <authorList>
            <person name="Nouioui I."/>
        </authorList>
    </citation>
    <scope>NUCLEOTIDE SEQUENCE [LARGE SCALE GENOMIC DNA]</scope>
    <source>
        <strain evidence="4">DSM 41921</strain>
    </source>
</reference>
<evidence type="ECO:0000313" key="3">
    <source>
        <dbReference type="EMBL" id="MDT0386090.1"/>
    </source>
</evidence>
<dbReference type="EMBL" id="JAVREU010000001">
    <property type="protein sequence ID" value="MDT0386090.1"/>
    <property type="molecule type" value="Genomic_DNA"/>
</dbReference>
<dbReference type="Pfam" id="PF06863">
    <property type="entry name" value="DUF1254"/>
    <property type="match status" value="1"/>
</dbReference>
<feature type="region of interest" description="Disordered" evidence="1">
    <location>
        <begin position="85"/>
        <end position="106"/>
    </location>
</feature>
<evidence type="ECO:0000256" key="1">
    <source>
        <dbReference type="SAM" id="MobiDB-lite"/>
    </source>
</evidence>
<name>A0ABU2P424_9ACTN</name>
<protein>
    <submittedName>
        <fullName evidence="3">DUF1254 domain-containing protein</fullName>
    </submittedName>
</protein>
<keyword evidence="4" id="KW-1185">Reference proteome</keyword>
<dbReference type="RefSeq" id="WP_311678293.1">
    <property type="nucleotide sequence ID" value="NZ_JAVREU010000001.1"/>
</dbReference>
<gene>
    <name evidence="3" type="ORF">RM641_01505</name>
</gene>
<dbReference type="SUPFAM" id="SSF160935">
    <property type="entry name" value="VPA0735-like"/>
    <property type="match status" value="1"/>
</dbReference>
<accession>A0ABU2P424</accession>
<dbReference type="InterPro" id="IPR037050">
    <property type="entry name" value="DUF1254_sf"/>
</dbReference>
<evidence type="ECO:0000313" key="4">
    <source>
        <dbReference type="Proteomes" id="UP001183586"/>
    </source>
</evidence>
<dbReference type="Gene3D" id="2.60.40.1610">
    <property type="entry name" value="Domain of unknown function DUF1254"/>
    <property type="match status" value="1"/>
</dbReference>
<comment type="caution">
    <text evidence="3">The sequence shown here is derived from an EMBL/GenBank/DDBJ whole genome shotgun (WGS) entry which is preliminary data.</text>
</comment>